<keyword evidence="5 7" id="KW-0505">Motor protein</keyword>
<keyword evidence="1 7" id="KW-0547">Nucleotide-binding</keyword>
<feature type="compositionally biased region" description="Polar residues" evidence="9">
    <location>
        <begin position="1528"/>
        <end position="1548"/>
    </location>
</feature>
<dbReference type="Gene3D" id="1.20.5.190">
    <property type="match status" value="2"/>
</dbReference>
<evidence type="ECO:0000256" key="8">
    <source>
        <dbReference type="SAM" id="Coils"/>
    </source>
</evidence>
<feature type="compositionally biased region" description="Low complexity" evidence="9">
    <location>
        <begin position="864"/>
        <end position="878"/>
    </location>
</feature>
<dbReference type="InterPro" id="IPR004009">
    <property type="entry name" value="SH3_Myosin"/>
</dbReference>
<dbReference type="InterPro" id="IPR000048">
    <property type="entry name" value="IQ_motif_EF-hand-BS"/>
</dbReference>
<dbReference type="VEuPathDB" id="FungiDB:H257_00993"/>
<feature type="region of interest" description="Disordered" evidence="9">
    <location>
        <begin position="1507"/>
        <end position="1573"/>
    </location>
</feature>
<evidence type="ECO:0000256" key="5">
    <source>
        <dbReference type="ARBA" id="ARBA00023175"/>
    </source>
</evidence>
<dbReference type="PANTHER" id="PTHR13140:SF706">
    <property type="entry name" value="DILUTE CLASS UNCONVENTIONAL MYOSIN, ISOFORM C"/>
    <property type="match status" value="1"/>
</dbReference>
<dbReference type="PROSITE" id="PS51456">
    <property type="entry name" value="MYOSIN_MOTOR"/>
    <property type="match status" value="1"/>
</dbReference>
<dbReference type="Gene3D" id="1.20.120.720">
    <property type="entry name" value="Myosin VI head, motor domain, U50 subdomain"/>
    <property type="match status" value="1"/>
</dbReference>
<dbReference type="GO" id="GO:0016459">
    <property type="term" value="C:myosin complex"/>
    <property type="evidence" value="ECO:0007669"/>
    <property type="project" value="UniProtKB-KW"/>
</dbReference>
<dbReference type="PRINTS" id="PR00193">
    <property type="entry name" value="MYOSINHEAVY"/>
</dbReference>
<evidence type="ECO:0000256" key="2">
    <source>
        <dbReference type="ARBA" id="ARBA00022840"/>
    </source>
</evidence>
<gene>
    <name evidence="12" type="ORF">DYB34_006293</name>
</gene>
<dbReference type="InterPro" id="IPR001609">
    <property type="entry name" value="Myosin_head_motor_dom-like"/>
</dbReference>
<keyword evidence="3 8" id="KW-0175">Coiled coil</keyword>
<evidence type="ECO:0000259" key="11">
    <source>
        <dbReference type="PROSITE" id="PS51844"/>
    </source>
</evidence>
<feature type="region of interest" description="Disordered" evidence="9">
    <location>
        <begin position="1195"/>
        <end position="1223"/>
    </location>
</feature>
<dbReference type="Gene3D" id="3.30.70.1590">
    <property type="match status" value="1"/>
</dbReference>
<evidence type="ECO:0000256" key="3">
    <source>
        <dbReference type="ARBA" id="ARBA00023054"/>
    </source>
</evidence>
<feature type="compositionally biased region" description="Low complexity" evidence="9">
    <location>
        <begin position="1195"/>
        <end position="1212"/>
    </location>
</feature>
<feature type="compositionally biased region" description="Basic and acidic residues" evidence="9">
    <location>
        <begin position="1508"/>
        <end position="1517"/>
    </location>
</feature>
<evidence type="ECO:0000256" key="4">
    <source>
        <dbReference type="ARBA" id="ARBA00023123"/>
    </source>
</evidence>
<dbReference type="PROSITE" id="PS50096">
    <property type="entry name" value="IQ"/>
    <property type="match status" value="5"/>
</dbReference>
<feature type="domain" description="Myosin motor" evidence="10">
    <location>
        <begin position="350"/>
        <end position="1037"/>
    </location>
</feature>
<dbReference type="Gene3D" id="3.40.850.10">
    <property type="entry name" value="Kinesin motor domain"/>
    <property type="match status" value="1"/>
</dbReference>
<feature type="compositionally biased region" description="Polar residues" evidence="9">
    <location>
        <begin position="1560"/>
        <end position="1573"/>
    </location>
</feature>
<dbReference type="GO" id="GO:0005524">
    <property type="term" value="F:ATP binding"/>
    <property type="evidence" value="ECO:0007669"/>
    <property type="project" value="UniProtKB-UniRule"/>
</dbReference>
<evidence type="ECO:0000256" key="9">
    <source>
        <dbReference type="SAM" id="MobiDB-lite"/>
    </source>
</evidence>
<dbReference type="SMART" id="SM00015">
    <property type="entry name" value="IQ"/>
    <property type="match status" value="5"/>
</dbReference>
<feature type="binding site" evidence="7">
    <location>
        <begin position="436"/>
        <end position="443"/>
    </location>
    <ligand>
        <name>ATP</name>
        <dbReference type="ChEBI" id="CHEBI:30616"/>
    </ligand>
</feature>
<accession>A0A3R6WF00</accession>
<dbReference type="GO" id="GO:0005737">
    <property type="term" value="C:cytoplasm"/>
    <property type="evidence" value="ECO:0007669"/>
    <property type="project" value="TreeGrafter"/>
</dbReference>
<dbReference type="GO" id="GO:0000146">
    <property type="term" value="F:microfilament motor activity"/>
    <property type="evidence" value="ECO:0007669"/>
    <property type="project" value="TreeGrafter"/>
</dbReference>
<keyword evidence="6 7" id="KW-0009">Actin-binding</keyword>
<feature type="region of interest" description="Actin-binding" evidence="7">
    <location>
        <begin position="906"/>
        <end position="928"/>
    </location>
</feature>
<dbReference type="EMBL" id="QUTB01001014">
    <property type="protein sequence ID" value="RHY76791.1"/>
    <property type="molecule type" value="Genomic_DNA"/>
</dbReference>
<dbReference type="SMART" id="SM00242">
    <property type="entry name" value="MYSc"/>
    <property type="match status" value="1"/>
</dbReference>
<dbReference type="GO" id="GO:0007015">
    <property type="term" value="P:actin filament organization"/>
    <property type="evidence" value="ECO:0007669"/>
    <property type="project" value="TreeGrafter"/>
</dbReference>
<evidence type="ECO:0000313" key="13">
    <source>
        <dbReference type="Proteomes" id="UP000283543"/>
    </source>
</evidence>
<dbReference type="Gene3D" id="1.20.58.530">
    <property type="match status" value="1"/>
</dbReference>
<evidence type="ECO:0000313" key="12">
    <source>
        <dbReference type="EMBL" id="RHY76791.1"/>
    </source>
</evidence>
<name>A0A3R6WF00_APHAT</name>
<comment type="caution">
    <text evidence="12">The sequence shown here is derived from an EMBL/GenBank/DDBJ whole genome shotgun (WGS) entry which is preliminary data.</text>
</comment>
<dbReference type="Proteomes" id="UP000283543">
    <property type="component" value="Unassembled WGS sequence"/>
</dbReference>
<dbReference type="GO" id="GO:0051015">
    <property type="term" value="F:actin filament binding"/>
    <property type="evidence" value="ECO:0007669"/>
    <property type="project" value="TreeGrafter"/>
</dbReference>
<organism evidence="12 13">
    <name type="scientific">Aphanomyces astaci</name>
    <name type="common">Crayfish plague agent</name>
    <dbReference type="NCBI Taxonomy" id="112090"/>
    <lineage>
        <taxon>Eukaryota</taxon>
        <taxon>Sar</taxon>
        <taxon>Stramenopiles</taxon>
        <taxon>Oomycota</taxon>
        <taxon>Saprolegniomycetes</taxon>
        <taxon>Saprolegniales</taxon>
        <taxon>Verrucalvaceae</taxon>
        <taxon>Aphanomyces</taxon>
    </lineage>
</organism>
<dbReference type="PANTHER" id="PTHR13140">
    <property type="entry name" value="MYOSIN"/>
    <property type="match status" value="1"/>
</dbReference>
<dbReference type="Pfam" id="PF00612">
    <property type="entry name" value="IQ"/>
    <property type="match status" value="3"/>
</dbReference>
<evidence type="ECO:0000256" key="6">
    <source>
        <dbReference type="ARBA" id="ARBA00023203"/>
    </source>
</evidence>
<dbReference type="InterPro" id="IPR027417">
    <property type="entry name" value="P-loop_NTPase"/>
</dbReference>
<sequence>MVLEGATVARSLYDENLRLQERLDAQELEIEELLMEKTRLKRKEMRALYRQRMVYRHPAVVLEEPTASDETFDFDRREMQIILMEDAYDSMLRMVDNGMNEVSEDEVDIVDSYHSLYRFHRQWHPHPNSDVPIKSQNISMYDEPWKSLLDAYANGNPNKFKYLSSWIRYMLLGGSIGPAAAPAQFPAGGELSFLSKEIFEGFSRILVPALQEHRPDLNVHVFSKTVVDCTLRIVVMPKHRLHAKKSEQHEGGQPAAGLPVFIPDKEHVWLPASVKGIEGSVVTVKVEDVETGGAPVANMSLGASVVGKVVSVDLSKTDVINVIQARTVKSSTANTSISLPLQNKVMTKTHGFEDMISVDHLHEGAILYNLRQHTYTGKICIAVNPYQWLRLYSPETMQLYMDGSRENKAPHVYAVSMESFFHMRTHTINQSILVSGESGAGKTETTKIMMNHVATLASTSDMSIIQRIIQSNPLLESFGNAATARNDNSSRFGKFTELQFDVRGHLMGARAHTYLLEKSRVTHQAPGERTFHILYQVLAEASTLPHLHLDASRRYRYVQQDPADKVKLEHSWADTQNGLTIVGIADAMQSDLLRVLAAILHLGESDFEMVEGDVDSSQVADAAVLATAADLLGLPVAHLEKVLTFRSVIVGREVISKPMTVDQARDCRDAVAKSLYSSLFTWLVDQINAAIGVGHASHFIGILDIFGFEAFVHNSFEQLCINYANEKLQQKFVQDVLKTVQVEYEEEGISWHHVTFADNQDVLDLIEGRLGVLSLLNEESSLATGTDASFAHKLSAVMDNHARFETPRLHSSAFIILHYAGKVLYDTNGFLDKHRDALLPDIKKVLGESSVHLVRTMFPTDMASSSHRSLHRQSSSLSATHHHAKRGPGVAATRAVTVGTQFKESLARLMDKISHTNVHYVRCIKPNSVKSPHAFHHESIVDQLRCAGVIEAIRVSRSAYPSRLPHVDCIKRYAILAPAALARRLLAEVDFVADPKAQCSDLMGNLFPHGHIVDYQVGLSRVYFRESILDDLDKRRGVALRRFAIRIQTTVKMFLARRRFVKQRAAIVVVQARGRGFVQRSRFRRVRRGVVALQAVVRGRRARHDVLQLRRVRAATKLQAAARMHRQRTQYLREVASISTIQSFWRTMYRRRKLAKRMAQEQQQRALGSKVLHLQSQLGGGGAAAGAKSVMATTTNTSTTSSTSTSSSSSTTAYSPPHSATNRASMTTRLFDESSQVLGTLAADNESLRERVARQEGEINALKEENRKMREALQAKEVEDKVKNLSQRSQEASQVAYLSLLEEEYEKLRGFVCHLFELPVDTGLVRAPSVKEIGVVDAKAPAATSSSVDMTAAKHDASTLLHRSAARLHRLRSKEGTNPKRGSARRVKDYWDEIKTNAAPLPYTLGSTPWKRLLTDWAQGNPKKLEYMSRWLQNVLEGGDVEHGGFPLGVELKSVTPMMLEGFMQLVIPKLAERQDVKVHVHTKEFIGTSMRITLEVKEGVPRMARTSVKDGVKPRESMAGGGGDQWGRNSVMSVRETSNFSFGSNGSEHSRASGAAKSPSRTSGVMTNNPRS</sequence>
<reference evidence="12 13" key="1">
    <citation type="submission" date="2018-08" db="EMBL/GenBank/DDBJ databases">
        <title>Aphanomyces genome sequencing and annotation.</title>
        <authorList>
            <person name="Minardi D."/>
            <person name="Oidtmann B."/>
            <person name="Van Der Giezen M."/>
            <person name="Studholme D.J."/>
        </authorList>
    </citation>
    <scope>NUCLEOTIDE SEQUENCE [LARGE SCALE GENOMIC DNA]</scope>
    <source>
        <strain evidence="12 13">Si</strain>
    </source>
</reference>
<dbReference type="PROSITE" id="PS51844">
    <property type="entry name" value="SH3_LIKE"/>
    <property type="match status" value="1"/>
</dbReference>
<protein>
    <recommendedName>
        <fullName evidence="14">Myosin motor domain-containing protein</fullName>
    </recommendedName>
</protein>
<dbReference type="SUPFAM" id="SSF52540">
    <property type="entry name" value="P-loop containing nucleoside triphosphate hydrolases"/>
    <property type="match status" value="1"/>
</dbReference>
<dbReference type="Pfam" id="PF00063">
    <property type="entry name" value="Myosin_head"/>
    <property type="match status" value="1"/>
</dbReference>
<evidence type="ECO:0000256" key="1">
    <source>
        <dbReference type="ARBA" id="ARBA00022741"/>
    </source>
</evidence>
<feature type="coiled-coil region" evidence="8">
    <location>
        <begin position="1238"/>
        <end position="1295"/>
    </location>
</feature>
<evidence type="ECO:0000259" key="10">
    <source>
        <dbReference type="PROSITE" id="PS51456"/>
    </source>
</evidence>
<keyword evidence="2 7" id="KW-0067">ATP-binding</keyword>
<feature type="region of interest" description="Disordered" evidence="9">
    <location>
        <begin position="864"/>
        <end position="891"/>
    </location>
</feature>
<feature type="domain" description="Myosin N-terminal SH3-like" evidence="11">
    <location>
        <begin position="255"/>
        <end position="322"/>
    </location>
</feature>
<keyword evidence="4 7" id="KW-0518">Myosin</keyword>
<dbReference type="InterPro" id="IPR036961">
    <property type="entry name" value="Kinesin_motor_dom_sf"/>
</dbReference>
<evidence type="ECO:0008006" key="14">
    <source>
        <dbReference type="Google" id="ProtNLM"/>
    </source>
</evidence>
<dbReference type="CDD" id="cd00124">
    <property type="entry name" value="MYSc"/>
    <property type="match status" value="1"/>
</dbReference>
<feature type="coiled-coil region" evidence="8">
    <location>
        <begin position="9"/>
        <end position="43"/>
    </location>
</feature>
<dbReference type="Gene3D" id="1.10.10.820">
    <property type="match status" value="1"/>
</dbReference>
<evidence type="ECO:0000256" key="7">
    <source>
        <dbReference type="PROSITE-ProRule" id="PRU00782"/>
    </source>
</evidence>
<comment type="similarity">
    <text evidence="7">Belongs to the TRAFAC class myosin-kinesin ATPase superfamily. Myosin family.</text>
</comment>
<dbReference type="GO" id="GO:0016020">
    <property type="term" value="C:membrane"/>
    <property type="evidence" value="ECO:0007669"/>
    <property type="project" value="TreeGrafter"/>
</dbReference>
<proteinExistence type="inferred from homology"/>